<dbReference type="AlphaFoldDB" id="A0A109RMV7"/>
<organism evidence="2 3">
    <name type="scientific">Lutibacter profundi</name>
    <dbReference type="NCBI Taxonomy" id="1622118"/>
    <lineage>
        <taxon>Bacteria</taxon>
        <taxon>Pseudomonadati</taxon>
        <taxon>Bacteroidota</taxon>
        <taxon>Flavobacteriia</taxon>
        <taxon>Flavobacteriales</taxon>
        <taxon>Flavobacteriaceae</taxon>
        <taxon>Lutibacter</taxon>
    </lineage>
</organism>
<dbReference type="Pfam" id="PF11138">
    <property type="entry name" value="DUF2911"/>
    <property type="match status" value="1"/>
</dbReference>
<proteinExistence type="predicted"/>
<dbReference type="STRING" id="1622118.Lupro_00360"/>
<accession>A0A109RMV7</accession>
<protein>
    <submittedName>
        <fullName evidence="2">Dihydrolipoamide dehydrogenase</fullName>
    </submittedName>
</protein>
<sequence>MLKKLTILLLIIGFTSTVNAQIKTPQPSPASKLEQVVGLTDITLEYSRPAMRGRTIFGDLVPYGKIWRTGANANTKITFSNNVTIDGKELKKGTYAIFTIPNETSWDVIFYNDATNWGAPKELDESKVSAKTTVDVHSIPFNVESFTIDINDISNNGATLNIIWGKTYVSVPFEVPTDMAVLKNIEKIMAGPSAGDYFQAATYYHTEGKDLKQALAWMQKATKGDNPPYWYLRRMSLIQADLGDKAGAIATAKKSLAGAEKEGNEDYIKMNKESIAKWQNQ</sequence>
<dbReference type="EMBL" id="CP013355">
    <property type="protein sequence ID" value="AMC09806.1"/>
    <property type="molecule type" value="Genomic_DNA"/>
</dbReference>
<evidence type="ECO:0000256" key="1">
    <source>
        <dbReference type="SAM" id="SignalP"/>
    </source>
</evidence>
<evidence type="ECO:0000313" key="2">
    <source>
        <dbReference type="EMBL" id="AMC09806.1"/>
    </source>
</evidence>
<name>A0A109RMV7_9FLAO</name>
<feature type="chain" id="PRO_5007140367" evidence="1">
    <location>
        <begin position="21"/>
        <end position="281"/>
    </location>
</feature>
<dbReference type="Proteomes" id="UP000059672">
    <property type="component" value="Chromosome"/>
</dbReference>
<reference evidence="2 3" key="2">
    <citation type="journal article" date="2016" name="Int. J. Syst. Evol. Microbiol.">
        <title>Lutibacter profundi sp. nov., isolated from a deep-sea hydrothermal system on the Arctic Mid-Ocean Ridge and emended description of the genus Lutibacter.</title>
        <authorList>
            <person name="Le Moine Bauer S."/>
            <person name="Roalkvam I."/>
            <person name="Steen I.H."/>
            <person name="Dahle H."/>
        </authorList>
    </citation>
    <scope>NUCLEOTIDE SEQUENCE [LARGE SCALE GENOMIC DNA]</scope>
    <source>
        <strain evidence="2 3">LP1</strain>
    </source>
</reference>
<dbReference type="InterPro" id="IPR021314">
    <property type="entry name" value="DUF2911"/>
</dbReference>
<dbReference type="KEGG" id="lut:Lupro_00360"/>
<keyword evidence="1" id="KW-0732">Signal</keyword>
<dbReference type="PATRIC" id="fig|1622118.3.peg.75"/>
<feature type="signal peptide" evidence="1">
    <location>
        <begin position="1"/>
        <end position="20"/>
    </location>
</feature>
<dbReference type="OrthoDB" id="187854at2"/>
<dbReference type="RefSeq" id="WP_068205524.1">
    <property type="nucleotide sequence ID" value="NZ_CP013355.1"/>
</dbReference>
<keyword evidence="3" id="KW-1185">Reference proteome</keyword>
<reference evidence="3" key="1">
    <citation type="submission" date="2015-12" db="EMBL/GenBank/DDBJ databases">
        <title>Complete genome sequence of Lutibacter profundus strain LP1.</title>
        <authorList>
            <person name="Wissuwa J."/>
            <person name="Le Moine Bauer S."/>
            <person name="Stokke R."/>
            <person name="Dahle H."/>
            <person name="Steen I.H."/>
        </authorList>
    </citation>
    <scope>NUCLEOTIDE SEQUENCE [LARGE SCALE GENOMIC DNA]</scope>
    <source>
        <strain evidence="3">LP1</strain>
    </source>
</reference>
<gene>
    <name evidence="2" type="ORF">Lupro_00360</name>
</gene>
<evidence type="ECO:0000313" key="3">
    <source>
        <dbReference type="Proteomes" id="UP000059672"/>
    </source>
</evidence>